<sequence length="312" mass="32661">MTVSERLQRRGLIIGCGGTLGAAWIVAALVAVRDVLNWDPRDAELLMGTSAGAELVTMLGGGVSVDELVSMQLGTARHPALVNHLAAAPGRFPPLPAPALGSPSLLRKANGVTRSAGLLPRGRGNAAWLTKLANRLTDGHNWVPHSATWLVAADSETGARVAFGSPPAPHASISDALRASWAIPGWFPPVQIGGRRYLDGGTVSTASVDLALNQGLEELVVLAPMASTGRIPARGAHIIERAVLRNAMSARLDQEIALAESQGIRVLRVDASAADLHVMGPNFMDGRRRLATFEHALRSTRAALEAKAGVLA</sequence>
<accession>F6EG82</accession>
<feature type="short sequence motif" description="DGA/G" evidence="2">
    <location>
        <begin position="199"/>
        <end position="201"/>
    </location>
</feature>
<evidence type="ECO:0000256" key="1">
    <source>
        <dbReference type="ARBA" id="ARBA00023098"/>
    </source>
</evidence>
<dbReference type="SUPFAM" id="SSF52151">
    <property type="entry name" value="FabD/lysophospholipase-like"/>
    <property type="match status" value="1"/>
</dbReference>
<protein>
    <recommendedName>
        <fullName evidence="4">PNPLA domain-containing protein</fullName>
    </recommendedName>
</protein>
<dbReference type="Pfam" id="PF01734">
    <property type="entry name" value="Patatin"/>
    <property type="match status" value="1"/>
</dbReference>
<feature type="domain" description="PNPLA" evidence="4">
    <location>
        <begin position="12"/>
        <end position="212"/>
    </location>
</feature>
<dbReference type="InterPro" id="IPR016035">
    <property type="entry name" value="Acyl_Trfase/lysoPLipase"/>
</dbReference>
<organism evidence="5 6">
    <name type="scientific">Hoyosella subflava (strain DSM 45089 / JCM 17490 / NBRC 109087 / DQS3-9A1)</name>
    <name type="common">Amycolicicoccus subflavus</name>
    <dbReference type="NCBI Taxonomy" id="443218"/>
    <lineage>
        <taxon>Bacteria</taxon>
        <taxon>Bacillati</taxon>
        <taxon>Actinomycetota</taxon>
        <taxon>Actinomycetes</taxon>
        <taxon>Mycobacteriales</taxon>
        <taxon>Hoyosellaceae</taxon>
        <taxon>Hoyosella</taxon>
    </lineage>
</organism>
<feature type="transmembrane region" description="Helical" evidence="3">
    <location>
        <begin position="12"/>
        <end position="32"/>
    </location>
</feature>
<keyword evidence="6" id="KW-1185">Reference proteome</keyword>
<dbReference type="Gene3D" id="3.40.1090.10">
    <property type="entry name" value="Cytosolic phospholipase A2 catalytic domain"/>
    <property type="match status" value="1"/>
</dbReference>
<dbReference type="RefSeq" id="WP_013806156.1">
    <property type="nucleotide sequence ID" value="NC_015564.1"/>
</dbReference>
<keyword evidence="3" id="KW-0472">Membrane</keyword>
<evidence type="ECO:0000259" key="4">
    <source>
        <dbReference type="PROSITE" id="PS51635"/>
    </source>
</evidence>
<evidence type="ECO:0000256" key="3">
    <source>
        <dbReference type="SAM" id="Phobius"/>
    </source>
</evidence>
<keyword evidence="1 2" id="KW-0443">Lipid metabolism</keyword>
<dbReference type="GO" id="GO:0016787">
    <property type="term" value="F:hydrolase activity"/>
    <property type="evidence" value="ECO:0007669"/>
    <property type="project" value="UniProtKB-UniRule"/>
</dbReference>
<dbReference type="PROSITE" id="PS51635">
    <property type="entry name" value="PNPLA"/>
    <property type="match status" value="1"/>
</dbReference>
<feature type="active site" description="Nucleophile" evidence="2">
    <location>
        <position position="50"/>
    </location>
</feature>
<keyword evidence="2" id="KW-0442">Lipid degradation</keyword>
<feature type="active site" description="Proton acceptor" evidence="2">
    <location>
        <position position="199"/>
    </location>
</feature>
<comment type="caution">
    <text evidence="2">Lacks conserved residue(s) required for the propagation of feature annotation.</text>
</comment>
<evidence type="ECO:0000256" key="2">
    <source>
        <dbReference type="PROSITE-ProRule" id="PRU01161"/>
    </source>
</evidence>
<dbReference type="eggNOG" id="COG1752">
    <property type="taxonomic scope" value="Bacteria"/>
</dbReference>
<dbReference type="Proteomes" id="UP000009235">
    <property type="component" value="Chromosome"/>
</dbReference>
<dbReference type="HOGENOM" id="CLU_055284_0_0_11"/>
<evidence type="ECO:0000313" key="6">
    <source>
        <dbReference type="Proteomes" id="UP000009235"/>
    </source>
</evidence>
<proteinExistence type="predicted"/>
<reference evidence="5 6" key="1">
    <citation type="journal article" date="2011" name="J. Bacteriol.">
        <title>Complete genome sequence of Amycolicicoccus subflavus DQS3-9A1T, an actinomycete isolated from crude oil-polluted soil.</title>
        <authorList>
            <person name="Cai M."/>
            <person name="Chen W.M."/>
            <person name="Nie Y."/>
            <person name="Chi C.Q."/>
            <person name="Wang Y.N."/>
            <person name="Tang Y.Q."/>
            <person name="Li G.Y."/>
            <person name="Wu X.L."/>
        </authorList>
    </citation>
    <scope>NUCLEOTIDE SEQUENCE [LARGE SCALE GENOMIC DNA]</scope>
    <source>
        <strain evidence="6">DSM 45089 / DQS3-9A1</strain>
    </source>
</reference>
<feature type="short sequence motif" description="GXSXG" evidence="2">
    <location>
        <begin position="48"/>
        <end position="52"/>
    </location>
</feature>
<gene>
    <name evidence="5" type="ordered locus">AS9A_1355</name>
</gene>
<dbReference type="InterPro" id="IPR002641">
    <property type="entry name" value="PNPLA_dom"/>
</dbReference>
<keyword evidence="3" id="KW-1133">Transmembrane helix</keyword>
<dbReference type="AlphaFoldDB" id="F6EG82"/>
<dbReference type="STRING" id="443218.AS9A_1355"/>
<dbReference type="KEGG" id="asd:AS9A_1355"/>
<dbReference type="EMBL" id="CP002786">
    <property type="protein sequence ID" value="AEF39807.1"/>
    <property type="molecule type" value="Genomic_DNA"/>
</dbReference>
<dbReference type="OrthoDB" id="2339873at2"/>
<evidence type="ECO:0000313" key="5">
    <source>
        <dbReference type="EMBL" id="AEF39807.1"/>
    </source>
</evidence>
<keyword evidence="3" id="KW-0812">Transmembrane</keyword>
<name>F6EG82_HOYSD</name>
<dbReference type="GO" id="GO:0016042">
    <property type="term" value="P:lipid catabolic process"/>
    <property type="evidence" value="ECO:0007669"/>
    <property type="project" value="UniProtKB-UniRule"/>
</dbReference>
<keyword evidence="2" id="KW-0378">Hydrolase</keyword>